<dbReference type="Gene3D" id="3.40.50.720">
    <property type="entry name" value="NAD(P)-binding Rossmann-like Domain"/>
    <property type="match status" value="1"/>
</dbReference>
<reference evidence="5 6" key="1">
    <citation type="journal article" date="2023" name="G3 (Bethesda)">
        <title>A chromosome-level genome assembly of Zasmidium syzygii isolated from banana leaves.</title>
        <authorList>
            <person name="van Westerhoven A.C."/>
            <person name="Mehrabi R."/>
            <person name="Talebi R."/>
            <person name="Steentjes M.B.F."/>
            <person name="Corcolon B."/>
            <person name="Chong P.A."/>
            <person name="Kema G.H.J."/>
            <person name="Seidl M.F."/>
        </authorList>
    </citation>
    <scope>NUCLEOTIDE SEQUENCE [LARGE SCALE GENOMIC DNA]</scope>
    <source>
        <strain evidence="5 6">P124</strain>
    </source>
</reference>
<dbReference type="Pfam" id="PF13460">
    <property type="entry name" value="NAD_binding_10"/>
    <property type="match status" value="1"/>
</dbReference>
<protein>
    <recommendedName>
        <fullName evidence="4">NAD(P)-binding domain-containing protein</fullName>
    </recommendedName>
</protein>
<evidence type="ECO:0000313" key="6">
    <source>
        <dbReference type="Proteomes" id="UP001305779"/>
    </source>
</evidence>
<accession>A0ABR0EIK4</accession>
<dbReference type="InterPro" id="IPR051609">
    <property type="entry name" value="NmrA/Isoflavone_reductase-like"/>
</dbReference>
<dbReference type="InterPro" id="IPR036291">
    <property type="entry name" value="NAD(P)-bd_dom_sf"/>
</dbReference>
<evidence type="ECO:0000256" key="1">
    <source>
        <dbReference type="ARBA" id="ARBA00005725"/>
    </source>
</evidence>
<dbReference type="PANTHER" id="PTHR47706:SF9">
    <property type="entry name" value="NMRA-LIKE DOMAIN-CONTAINING PROTEIN-RELATED"/>
    <property type="match status" value="1"/>
</dbReference>
<dbReference type="Proteomes" id="UP001305779">
    <property type="component" value="Unassembled WGS sequence"/>
</dbReference>
<proteinExistence type="inferred from homology"/>
<keyword evidence="3" id="KW-0560">Oxidoreductase</keyword>
<dbReference type="PANTHER" id="PTHR47706">
    <property type="entry name" value="NMRA-LIKE FAMILY PROTEIN"/>
    <property type="match status" value="1"/>
</dbReference>
<evidence type="ECO:0000259" key="4">
    <source>
        <dbReference type="Pfam" id="PF13460"/>
    </source>
</evidence>
<dbReference type="EMBL" id="JAXOVC010000006">
    <property type="protein sequence ID" value="KAK4500918.1"/>
    <property type="molecule type" value="Genomic_DNA"/>
</dbReference>
<comment type="similarity">
    <text evidence="1">Belongs to the NmrA-type oxidoreductase family. Isoflavone reductase subfamily.</text>
</comment>
<organism evidence="5 6">
    <name type="scientific">Zasmidium cellare</name>
    <name type="common">Wine cellar mold</name>
    <name type="synonym">Racodium cellare</name>
    <dbReference type="NCBI Taxonomy" id="395010"/>
    <lineage>
        <taxon>Eukaryota</taxon>
        <taxon>Fungi</taxon>
        <taxon>Dikarya</taxon>
        <taxon>Ascomycota</taxon>
        <taxon>Pezizomycotina</taxon>
        <taxon>Dothideomycetes</taxon>
        <taxon>Dothideomycetidae</taxon>
        <taxon>Mycosphaerellales</taxon>
        <taxon>Mycosphaerellaceae</taxon>
        <taxon>Zasmidium</taxon>
    </lineage>
</organism>
<evidence type="ECO:0000256" key="3">
    <source>
        <dbReference type="ARBA" id="ARBA00023002"/>
    </source>
</evidence>
<comment type="caution">
    <text evidence="5">The sequence shown here is derived from an EMBL/GenBank/DDBJ whole genome shotgun (WGS) entry which is preliminary data.</text>
</comment>
<evidence type="ECO:0000313" key="5">
    <source>
        <dbReference type="EMBL" id="KAK4500918.1"/>
    </source>
</evidence>
<keyword evidence="2" id="KW-0521">NADP</keyword>
<evidence type="ECO:0000256" key="2">
    <source>
        <dbReference type="ARBA" id="ARBA00022857"/>
    </source>
</evidence>
<sequence length="155" mass="17523">MSQVKFVAIAGISGALALLIVQDLLARGPNVRIRGSSRDPSKRPAWIKESSRVKVLRIDNIFYPPSLDQLVLGSDVVICACLADKHKLLIDACERKGVPRYLASDWTVDYTKLDYGDNYIKDPMKNVKKYLEESKHNVKGVHILVGVFLELHWKY</sequence>
<dbReference type="SUPFAM" id="SSF51735">
    <property type="entry name" value="NAD(P)-binding Rossmann-fold domains"/>
    <property type="match status" value="1"/>
</dbReference>
<dbReference type="InterPro" id="IPR016040">
    <property type="entry name" value="NAD(P)-bd_dom"/>
</dbReference>
<name>A0ABR0EIK4_ZASCE</name>
<gene>
    <name evidence="5" type="ORF">PRZ48_009110</name>
</gene>
<feature type="domain" description="NAD(P)-binding" evidence="4">
    <location>
        <begin position="11"/>
        <end position="110"/>
    </location>
</feature>
<keyword evidence="6" id="KW-1185">Reference proteome</keyword>